<evidence type="ECO:0000313" key="4">
    <source>
        <dbReference type="Proteomes" id="UP000799770"/>
    </source>
</evidence>
<dbReference type="NCBIfam" id="NF041278">
    <property type="entry name" value="CmcJ_NvfI_EfuI"/>
    <property type="match status" value="1"/>
</dbReference>
<dbReference type="PANTHER" id="PTHR34598">
    <property type="entry name" value="BLL6449 PROTEIN"/>
    <property type="match status" value="1"/>
</dbReference>
<accession>A0A6A5YI12</accession>
<name>A0A6A5YI12_9PLEO</name>
<keyword evidence="4" id="KW-1185">Reference proteome</keyword>
<protein>
    <submittedName>
        <fullName evidence="3">Methyltransferase</fullName>
    </submittedName>
</protein>
<dbReference type="GO" id="GO:0008168">
    <property type="term" value="F:methyltransferase activity"/>
    <property type="evidence" value="ECO:0007669"/>
    <property type="project" value="UniProtKB-KW"/>
</dbReference>
<dbReference type="OrthoDB" id="412788at2759"/>
<comment type="similarity">
    <text evidence="2">Belongs to the asaB hydroxylase/desaturase family.</text>
</comment>
<gene>
    <name evidence="3" type="ORF">BDV96DRAFT_607422</name>
</gene>
<keyword evidence="3" id="KW-0489">Methyltransferase</keyword>
<dbReference type="InterPro" id="IPR044053">
    <property type="entry name" value="AsaB-like"/>
</dbReference>
<proteinExistence type="inferred from homology"/>
<dbReference type="Proteomes" id="UP000799770">
    <property type="component" value="Unassembled WGS sequence"/>
</dbReference>
<dbReference type="GO" id="GO:0032259">
    <property type="term" value="P:methylation"/>
    <property type="evidence" value="ECO:0007669"/>
    <property type="project" value="UniProtKB-KW"/>
</dbReference>
<dbReference type="GO" id="GO:0016491">
    <property type="term" value="F:oxidoreductase activity"/>
    <property type="evidence" value="ECO:0007669"/>
    <property type="project" value="UniProtKB-KW"/>
</dbReference>
<dbReference type="PANTHER" id="PTHR34598:SF3">
    <property type="entry name" value="OXIDOREDUCTASE AN1597"/>
    <property type="match status" value="1"/>
</dbReference>
<evidence type="ECO:0000313" key="3">
    <source>
        <dbReference type="EMBL" id="KAF2106364.1"/>
    </source>
</evidence>
<sequence>MAACDTSMLFLEPWSTDRGNPYYRTDPDEGYDVKNFEWLPYKVKVQDARANMSKFNLDDNGFAFQADSSSGATEIIEAFEQNDDDKVRELYYPHVARLIKRATGASEVLVFNHTVRRRNPSVGLFGGGKGGQQPASTVHCDQTSTGAMRRVKQYLGDQAEEKLKGRCMIVNVWRPIKGPVQDWPLAMMDGTSAAPSHLHPTDLWKKQFDFLGQTMNISHSEDQRWYYLSNHSVDEVTFIKIWDSGENVPAKLCPHSAFEDPSTPEGAPLRESVEARALVFY</sequence>
<keyword evidence="3" id="KW-0808">Transferase</keyword>
<evidence type="ECO:0000256" key="2">
    <source>
        <dbReference type="ARBA" id="ARBA00023604"/>
    </source>
</evidence>
<dbReference type="EMBL" id="ML977363">
    <property type="protein sequence ID" value="KAF2106364.1"/>
    <property type="molecule type" value="Genomic_DNA"/>
</dbReference>
<reference evidence="3" key="1">
    <citation type="journal article" date="2020" name="Stud. Mycol.">
        <title>101 Dothideomycetes genomes: a test case for predicting lifestyles and emergence of pathogens.</title>
        <authorList>
            <person name="Haridas S."/>
            <person name="Albert R."/>
            <person name="Binder M."/>
            <person name="Bloem J."/>
            <person name="Labutti K."/>
            <person name="Salamov A."/>
            <person name="Andreopoulos B."/>
            <person name="Baker S."/>
            <person name="Barry K."/>
            <person name="Bills G."/>
            <person name="Bluhm B."/>
            <person name="Cannon C."/>
            <person name="Castanera R."/>
            <person name="Culley D."/>
            <person name="Daum C."/>
            <person name="Ezra D."/>
            <person name="Gonzalez J."/>
            <person name="Henrissat B."/>
            <person name="Kuo A."/>
            <person name="Liang C."/>
            <person name="Lipzen A."/>
            <person name="Lutzoni F."/>
            <person name="Magnuson J."/>
            <person name="Mondo S."/>
            <person name="Nolan M."/>
            <person name="Ohm R."/>
            <person name="Pangilinan J."/>
            <person name="Park H.-J."/>
            <person name="Ramirez L."/>
            <person name="Alfaro M."/>
            <person name="Sun H."/>
            <person name="Tritt A."/>
            <person name="Yoshinaga Y."/>
            <person name="Zwiers L.-H."/>
            <person name="Turgeon B."/>
            <person name="Goodwin S."/>
            <person name="Spatafora J."/>
            <person name="Crous P."/>
            <person name="Grigoriev I."/>
        </authorList>
    </citation>
    <scope>NUCLEOTIDE SEQUENCE</scope>
    <source>
        <strain evidence="3">CBS 627.86</strain>
    </source>
</reference>
<dbReference type="AlphaFoldDB" id="A0A6A5YI12"/>
<evidence type="ECO:0000256" key="1">
    <source>
        <dbReference type="ARBA" id="ARBA00023002"/>
    </source>
</evidence>
<organism evidence="3 4">
    <name type="scientific">Lophiotrema nucula</name>
    <dbReference type="NCBI Taxonomy" id="690887"/>
    <lineage>
        <taxon>Eukaryota</taxon>
        <taxon>Fungi</taxon>
        <taxon>Dikarya</taxon>
        <taxon>Ascomycota</taxon>
        <taxon>Pezizomycotina</taxon>
        <taxon>Dothideomycetes</taxon>
        <taxon>Pleosporomycetidae</taxon>
        <taxon>Pleosporales</taxon>
        <taxon>Lophiotremataceae</taxon>
        <taxon>Lophiotrema</taxon>
    </lineage>
</organism>
<keyword evidence="1" id="KW-0560">Oxidoreductase</keyword>